<evidence type="ECO:0008006" key="4">
    <source>
        <dbReference type="Google" id="ProtNLM"/>
    </source>
</evidence>
<evidence type="ECO:0000313" key="2">
    <source>
        <dbReference type="EMBL" id="UOF00834.1"/>
    </source>
</evidence>
<dbReference type="Proteomes" id="UP000830116">
    <property type="component" value="Chromosome"/>
</dbReference>
<proteinExistence type="predicted"/>
<reference evidence="2" key="1">
    <citation type="submission" date="2022-03" db="EMBL/GenBank/DDBJ databases">
        <title>Genome Identification and Characterization of new species Bdellovibrio reynosense LBG001 sp. nov. from a Mexico soil sample.</title>
        <authorList>
            <person name="Camilli A."/>
            <person name="Ajao Y."/>
            <person name="Guo X."/>
        </authorList>
    </citation>
    <scope>NUCLEOTIDE SEQUENCE</scope>
    <source>
        <strain evidence="2">LBG001</strain>
    </source>
</reference>
<dbReference type="Gene3D" id="3.90.70.10">
    <property type="entry name" value="Cysteine proteinases"/>
    <property type="match status" value="1"/>
</dbReference>
<feature type="region of interest" description="Disordered" evidence="1">
    <location>
        <begin position="1"/>
        <end position="20"/>
    </location>
</feature>
<evidence type="ECO:0000313" key="3">
    <source>
        <dbReference type="Proteomes" id="UP000830116"/>
    </source>
</evidence>
<dbReference type="InterPro" id="IPR038765">
    <property type="entry name" value="Papain-like_cys_pep_sf"/>
</dbReference>
<dbReference type="SUPFAM" id="SSF54001">
    <property type="entry name" value="Cysteine proteinases"/>
    <property type="match status" value="1"/>
</dbReference>
<organism evidence="2 3">
    <name type="scientific">Bdellovibrio reynosensis</name>
    <dbReference type="NCBI Taxonomy" id="2835041"/>
    <lineage>
        <taxon>Bacteria</taxon>
        <taxon>Pseudomonadati</taxon>
        <taxon>Bdellovibrionota</taxon>
        <taxon>Bdellovibrionia</taxon>
        <taxon>Bdellovibrionales</taxon>
        <taxon>Pseudobdellovibrionaceae</taxon>
        <taxon>Bdellovibrio</taxon>
    </lineage>
</organism>
<protein>
    <recommendedName>
        <fullName evidence="4">Peptidase C1A papain C-terminal domain-containing protein</fullName>
    </recommendedName>
</protein>
<name>A0ABY4C7Y2_9BACT</name>
<accession>A0ABY4C7Y2</accession>
<dbReference type="EMBL" id="CP093442">
    <property type="protein sequence ID" value="UOF00834.1"/>
    <property type="molecule type" value="Genomic_DNA"/>
</dbReference>
<keyword evidence="3" id="KW-1185">Reference proteome</keyword>
<evidence type="ECO:0000256" key="1">
    <source>
        <dbReference type="SAM" id="MobiDB-lite"/>
    </source>
</evidence>
<gene>
    <name evidence="2" type="ORF">MNR06_14125</name>
</gene>
<sequence>MSKKKIEPCSGAQPQNEVSPIGMISYANRTSDKSHDLDPANHDNIKFGGAAIAALGNMAYFGGGFAESCYPFDGVVNKHGDDPKVSDAVLKRLRDLYQTNKKKTEGEACLECISKAAQEDLKSNTNFSDIKRALSKGTFEEFLYYLTLGTDQISACSDLVEIDPPAKFKFYPDKNKSASPKETIDKIREVLQEGYPLALDGICPIKINGECKGLHSLVITGYREQCTKDNSQCRQVVRVQNSWGEEWQRENNDGWVDAETLLGKDNIEEGGLSWWTK</sequence>
<dbReference type="RefSeq" id="WP_243537008.1">
    <property type="nucleotide sequence ID" value="NZ_CP093442.1"/>
</dbReference>